<evidence type="ECO:0000313" key="2">
    <source>
        <dbReference type="Proteomes" id="UP000276133"/>
    </source>
</evidence>
<name>A0A3M7RU63_BRAPC</name>
<sequence length="85" mass="9835">MNIIKNSLIDICIDEYYHKIISKIEKNNLYDPFMFSECLRIVKLIIFQIIPFSLLNGNCKSLSSEGLKHVLFANLLHSFAESVIE</sequence>
<protein>
    <submittedName>
        <fullName evidence="1">Uncharacterized protein</fullName>
    </submittedName>
</protein>
<proteinExistence type="predicted"/>
<dbReference type="Proteomes" id="UP000276133">
    <property type="component" value="Unassembled WGS sequence"/>
</dbReference>
<reference evidence="1 2" key="1">
    <citation type="journal article" date="2018" name="Sci. Rep.">
        <title>Genomic signatures of local adaptation to the degree of environmental predictability in rotifers.</title>
        <authorList>
            <person name="Franch-Gras L."/>
            <person name="Hahn C."/>
            <person name="Garcia-Roger E.M."/>
            <person name="Carmona M.J."/>
            <person name="Serra M."/>
            <person name="Gomez A."/>
        </authorList>
    </citation>
    <scope>NUCLEOTIDE SEQUENCE [LARGE SCALE GENOMIC DNA]</scope>
    <source>
        <strain evidence="1">HYR1</strain>
    </source>
</reference>
<comment type="caution">
    <text evidence="1">The sequence shown here is derived from an EMBL/GenBank/DDBJ whole genome shotgun (WGS) entry which is preliminary data.</text>
</comment>
<accession>A0A3M7RU63</accession>
<dbReference type="AlphaFoldDB" id="A0A3M7RU63"/>
<evidence type="ECO:0000313" key="1">
    <source>
        <dbReference type="EMBL" id="RNA26878.1"/>
    </source>
</evidence>
<dbReference type="EMBL" id="REGN01002656">
    <property type="protein sequence ID" value="RNA26878.1"/>
    <property type="molecule type" value="Genomic_DNA"/>
</dbReference>
<organism evidence="1 2">
    <name type="scientific">Brachionus plicatilis</name>
    <name type="common">Marine rotifer</name>
    <name type="synonym">Brachionus muelleri</name>
    <dbReference type="NCBI Taxonomy" id="10195"/>
    <lineage>
        <taxon>Eukaryota</taxon>
        <taxon>Metazoa</taxon>
        <taxon>Spiralia</taxon>
        <taxon>Gnathifera</taxon>
        <taxon>Rotifera</taxon>
        <taxon>Eurotatoria</taxon>
        <taxon>Monogononta</taxon>
        <taxon>Pseudotrocha</taxon>
        <taxon>Ploima</taxon>
        <taxon>Brachionidae</taxon>
        <taxon>Brachionus</taxon>
    </lineage>
</organism>
<keyword evidence="2" id="KW-1185">Reference proteome</keyword>
<gene>
    <name evidence="1" type="ORF">BpHYR1_000421</name>
</gene>